<dbReference type="SUPFAM" id="SSF53756">
    <property type="entry name" value="UDP-Glycosyltransferase/glycogen phosphorylase"/>
    <property type="match status" value="1"/>
</dbReference>
<dbReference type="Pfam" id="PF00201">
    <property type="entry name" value="UDPGT"/>
    <property type="match status" value="1"/>
</dbReference>
<evidence type="ECO:0000256" key="1">
    <source>
        <dbReference type="ARBA" id="ARBA00009995"/>
    </source>
</evidence>
<dbReference type="CDD" id="cd03784">
    <property type="entry name" value="GT1_Gtf-like"/>
    <property type="match status" value="1"/>
</dbReference>
<proteinExistence type="inferred from homology"/>
<dbReference type="Gene3D" id="3.40.50.2000">
    <property type="entry name" value="Glycogen Phosphorylase B"/>
    <property type="match status" value="3"/>
</dbReference>
<reference evidence="5 6" key="1">
    <citation type="submission" date="2019-06" db="EMBL/GenBank/DDBJ databases">
        <title>WGS assembly of Gossypium darwinii.</title>
        <authorList>
            <person name="Chen Z.J."/>
            <person name="Sreedasyam A."/>
            <person name="Ando A."/>
            <person name="Song Q."/>
            <person name="De L."/>
            <person name="Hulse-Kemp A."/>
            <person name="Ding M."/>
            <person name="Ye W."/>
            <person name="Kirkbride R."/>
            <person name="Jenkins J."/>
            <person name="Plott C."/>
            <person name="Lovell J."/>
            <person name="Lin Y.-M."/>
            <person name="Vaughn R."/>
            <person name="Liu B."/>
            <person name="Li W."/>
            <person name="Simpson S."/>
            <person name="Scheffler B."/>
            <person name="Saski C."/>
            <person name="Grover C."/>
            <person name="Hu G."/>
            <person name="Conover J."/>
            <person name="Carlson J."/>
            <person name="Shu S."/>
            <person name="Boston L."/>
            <person name="Williams M."/>
            <person name="Peterson D."/>
            <person name="Mcgee K."/>
            <person name="Jones D."/>
            <person name="Wendel J."/>
            <person name="Stelly D."/>
            <person name="Grimwood J."/>
            <person name="Schmutz J."/>
        </authorList>
    </citation>
    <scope>NUCLEOTIDE SEQUENCE [LARGE SCALE GENOMIC DNA]</scope>
    <source>
        <strain evidence="5">1808015.09</strain>
    </source>
</reference>
<keyword evidence="3" id="KW-0328">Glycosyltransferase</keyword>
<protein>
    <recommendedName>
        <fullName evidence="4">Glycosyltransferase</fullName>
        <ecNumber evidence="4">2.4.1.-</ecNumber>
    </recommendedName>
</protein>
<comment type="similarity">
    <text evidence="1 3">Belongs to the UDP-glycosyltransferase family.</text>
</comment>
<evidence type="ECO:0000256" key="2">
    <source>
        <dbReference type="ARBA" id="ARBA00022679"/>
    </source>
</evidence>
<dbReference type="PROSITE" id="PS00375">
    <property type="entry name" value="UDPGT"/>
    <property type="match status" value="1"/>
</dbReference>
<dbReference type="AlphaFoldDB" id="A0A5D2CCU2"/>
<dbReference type="InterPro" id="IPR002213">
    <property type="entry name" value="UDP_glucos_trans"/>
</dbReference>
<gene>
    <name evidence="5" type="ORF">ES288_D05G073600v1</name>
</gene>
<dbReference type="Proteomes" id="UP000323506">
    <property type="component" value="Chromosome D05"/>
</dbReference>
<keyword evidence="6" id="KW-1185">Reference proteome</keyword>
<evidence type="ECO:0000313" key="6">
    <source>
        <dbReference type="Proteomes" id="UP000323506"/>
    </source>
</evidence>
<organism evidence="5 6">
    <name type="scientific">Gossypium darwinii</name>
    <name type="common">Darwin's cotton</name>
    <name type="synonym">Gossypium barbadense var. darwinii</name>
    <dbReference type="NCBI Taxonomy" id="34276"/>
    <lineage>
        <taxon>Eukaryota</taxon>
        <taxon>Viridiplantae</taxon>
        <taxon>Streptophyta</taxon>
        <taxon>Embryophyta</taxon>
        <taxon>Tracheophyta</taxon>
        <taxon>Spermatophyta</taxon>
        <taxon>Magnoliopsida</taxon>
        <taxon>eudicotyledons</taxon>
        <taxon>Gunneridae</taxon>
        <taxon>Pentapetalae</taxon>
        <taxon>rosids</taxon>
        <taxon>malvids</taxon>
        <taxon>Malvales</taxon>
        <taxon>Malvaceae</taxon>
        <taxon>Malvoideae</taxon>
        <taxon>Gossypium</taxon>
    </lineage>
</organism>
<name>A0A5D2CCU2_GOSDA</name>
<dbReference type="FunFam" id="3.40.50.2000:FF:000056">
    <property type="entry name" value="Glycosyltransferase"/>
    <property type="match status" value="1"/>
</dbReference>
<accession>A0A5D2CCU2</accession>
<dbReference type="EMBL" id="CM017705">
    <property type="protein sequence ID" value="TYG67407.1"/>
    <property type="molecule type" value="Genomic_DNA"/>
</dbReference>
<dbReference type="InterPro" id="IPR050481">
    <property type="entry name" value="UDP-glycosyltransf_plant"/>
</dbReference>
<dbReference type="GO" id="GO:0035251">
    <property type="term" value="F:UDP-glucosyltransferase activity"/>
    <property type="evidence" value="ECO:0007669"/>
    <property type="project" value="InterPro"/>
</dbReference>
<evidence type="ECO:0000256" key="3">
    <source>
        <dbReference type="RuleBase" id="RU003718"/>
    </source>
</evidence>
<evidence type="ECO:0000313" key="5">
    <source>
        <dbReference type="EMBL" id="TYG67407.1"/>
    </source>
</evidence>
<dbReference type="PANTHER" id="PTHR48048">
    <property type="entry name" value="GLYCOSYLTRANSFERASE"/>
    <property type="match status" value="1"/>
</dbReference>
<dbReference type="InterPro" id="IPR035595">
    <property type="entry name" value="UDP_glycos_trans_CS"/>
</dbReference>
<dbReference type="EC" id="2.4.1.-" evidence="4"/>
<evidence type="ECO:0000256" key="4">
    <source>
        <dbReference type="RuleBase" id="RU362057"/>
    </source>
</evidence>
<dbReference type="PANTHER" id="PTHR48048:SF94">
    <property type="entry name" value="GLYCOSYLTRANSFERASE"/>
    <property type="match status" value="1"/>
</dbReference>
<sequence length="416" mass="46863">MISDIGICVVLYMEASKKEKIKQNRVGHLASTVQLAKRLINHDHRIWVTVLCIQRFSSGFVDAYIEEPARIHFIQLPQSYIDPVRNAVTNIVSMKSTSNSTRMSQLIWNSSEFEYPKPETRNTDLGHLIPGFANPVPSCVLPSFLFNKDGGYTAFVKFAERFKDAKGIMINTFEELEPYALRCFSNAQNPPIYPFGPVIQLDGLPNPELDLVQRDQEVFLCFGSMGSHEPPQVKEIALALDRSGHKFLWSLHVPPAVDAAAGTVHFKNPEEMLPEGFLERIQERGMVCGWAPQVEVLGHNAVGGFVSHCGWNSILESLWFSVPIVTWPMFAEQQLNAYMKKELGLAVVMRLDYRKGIRDVVMADEIEEGVRQVMDAGREVRKKVKKTEEMARKAVMNGGSSFNSIGRFIEDMIGNI</sequence>
<keyword evidence="2 3" id="KW-0808">Transferase</keyword>